<proteinExistence type="predicted"/>
<dbReference type="InterPro" id="IPR036097">
    <property type="entry name" value="HisK_dim/P_sf"/>
</dbReference>
<dbReference type="Pfam" id="PF00512">
    <property type="entry name" value="HisKA"/>
    <property type="match status" value="1"/>
</dbReference>
<dbReference type="SUPFAM" id="SSF47384">
    <property type="entry name" value="Homodimeric domain of signal transducing histidine kinase"/>
    <property type="match status" value="1"/>
</dbReference>
<evidence type="ECO:0000313" key="8">
    <source>
        <dbReference type="Proteomes" id="UP000737171"/>
    </source>
</evidence>
<dbReference type="CDD" id="cd00082">
    <property type="entry name" value="HisKA"/>
    <property type="match status" value="1"/>
</dbReference>
<dbReference type="InterPro" id="IPR003594">
    <property type="entry name" value="HATPase_dom"/>
</dbReference>
<evidence type="ECO:0000313" key="7">
    <source>
        <dbReference type="EMBL" id="NRF70438.1"/>
    </source>
</evidence>
<dbReference type="GO" id="GO:0016301">
    <property type="term" value="F:kinase activity"/>
    <property type="evidence" value="ECO:0007669"/>
    <property type="project" value="UniProtKB-KW"/>
</dbReference>
<gene>
    <name evidence="7" type="ORF">HLB44_25865</name>
</gene>
<comment type="caution">
    <text evidence="7">The sequence shown here is derived from an EMBL/GenBank/DDBJ whole genome shotgun (WGS) entry which is preliminary data.</text>
</comment>
<sequence length="264" mass="28412">MANPEMRGDVATDAALEQAVACRTAELQRANHELEAFARQLAHELRTPIGQLAGIAQLLLQRLDDGPLVDSRRWLELQLQTAQQMGETVQTLLELARGSQGTRALVEIDLSALCRTLVQELPALPRRAPVRWFIAPGMRVRGAPSLVVLLMRNLLSNAAKYTAEVDAPCVSVSARPGGQGAGLQVCITDNGAGFDEAAAGAMFQPFVRLHAAERFAGTGLGLSIARRIVEWHQGWIRAHGRVDRGACFEFQFGAGASSQPTGST</sequence>
<dbReference type="Pfam" id="PF02518">
    <property type="entry name" value="HATPase_c"/>
    <property type="match status" value="1"/>
</dbReference>
<keyword evidence="8" id="KW-1185">Reference proteome</keyword>
<dbReference type="Gene3D" id="3.30.565.10">
    <property type="entry name" value="Histidine kinase-like ATPase, C-terminal domain"/>
    <property type="match status" value="1"/>
</dbReference>
<evidence type="ECO:0000256" key="4">
    <source>
        <dbReference type="ARBA" id="ARBA00022679"/>
    </source>
</evidence>
<dbReference type="Gene3D" id="1.10.287.130">
    <property type="match status" value="1"/>
</dbReference>
<evidence type="ECO:0000256" key="5">
    <source>
        <dbReference type="ARBA" id="ARBA00022777"/>
    </source>
</evidence>
<dbReference type="RefSeq" id="WP_173129473.1">
    <property type="nucleotide sequence ID" value="NZ_JABRWJ010000008.1"/>
</dbReference>
<reference evidence="7 8" key="1">
    <citation type="submission" date="2020-05" db="EMBL/GenBank/DDBJ databases">
        <title>Aquincola sp. isolate from soil.</title>
        <authorList>
            <person name="Han J."/>
            <person name="Kim D.-U."/>
        </authorList>
    </citation>
    <scope>NUCLEOTIDE SEQUENCE [LARGE SCALE GENOMIC DNA]</scope>
    <source>
        <strain evidence="7 8">S2</strain>
    </source>
</reference>
<protein>
    <recommendedName>
        <fullName evidence="2">histidine kinase</fullName>
        <ecNumber evidence="2">2.7.13.3</ecNumber>
    </recommendedName>
</protein>
<dbReference type="InterPro" id="IPR036890">
    <property type="entry name" value="HATPase_C_sf"/>
</dbReference>
<dbReference type="EC" id="2.7.13.3" evidence="2"/>
<dbReference type="InterPro" id="IPR005467">
    <property type="entry name" value="His_kinase_dom"/>
</dbReference>
<dbReference type="InterPro" id="IPR050351">
    <property type="entry name" value="BphY/WalK/GraS-like"/>
</dbReference>
<keyword evidence="4" id="KW-0808">Transferase</keyword>
<dbReference type="PANTHER" id="PTHR42878">
    <property type="entry name" value="TWO-COMPONENT HISTIDINE KINASE"/>
    <property type="match status" value="1"/>
</dbReference>
<dbReference type="EMBL" id="JABRWJ010000008">
    <property type="protein sequence ID" value="NRF70438.1"/>
    <property type="molecule type" value="Genomic_DNA"/>
</dbReference>
<dbReference type="PANTHER" id="PTHR42878:SF15">
    <property type="entry name" value="BACTERIOPHYTOCHROME"/>
    <property type="match status" value="1"/>
</dbReference>
<keyword evidence="3" id="KW-0597">Phosphoprotein</keyword>
<evidence type="ECO:0000256" key="2">
    <source>
        <dbReference type="ARBA" id="ARBA00012438"/>
    </source>
</evidence>
<organism evidence="7 8">
    <name type="scientific">Pseudaquabacterium terrae</name>
    <dbReference type="NCBI Taxonomy" id="2732868"/>
    <lineage>
        <taxon>Bacteria</taxon>
        <taxon>Pseudomonadati</taxon>
        <taxon>Pseudomonadota</taxon>
        <taxon>Betaproteobacteria</taxon>
        <taxon>Burkholderiales</taxon>
        <taxon>Sphaerotilaceae</taxon>
        <taxon>Pseudaquabacterium</taxon>
    </lineage>
</organism>
<dbReference type="SUPFAM" id="SSF55874">
    <property type="entry name" value="ATPase domain of HSP90 chaperone/DNA topoisomerase II/histidine kinase"/>
    <property type="match status" value="1"/>
</dbReference>
<dbReference type="SMART" id="SM00388">
    <property type="entry name" value="HisKA"/>
    <property type="match status" value="1"/>
</dbReference>
<accession>A0ABX2EPD0</accession>
<dbReference type="SMART" id="SM00387">
    <property type="entry name" value="HATPase_c"/>
    <property type="match status" value="1"/>
</dbReference>
<evidence type="ECO:0000259" key="6">
    <source>
        <dbReference type="PROSITE" id="PS50109"/>
    </source>
</evidence>
<evidence type="ECO:0000256" key="3">
    <source>
        <dbReference type="ARBA" id="ARBA00022553"/>
    </source>
</evidence>
<feature type="domain" description="Histidine kinase" evidence="6">
    <location>
        <begin position="40"/>
        <end position="256"/>
    </location>
</feature>
<comment type="catalytic activity">
    <reaction evidence="1">
        <text>ATP + protein L-histidine = ADP + protein N-phospho-L-histidine.</text>
        <dbReference type="EC" id="2.7.13.3"/>
    </reaction>
</comment>
<dbReference type="PRINTS" id="PR00344">
    <property type="entry name" value="BCTRLSENSOR"/>
</dbReference>
<name>A0ABX2EPD0_9BURK</name>
<dbReference type="PROSITE" id="PS50109">
    <property type="entry name" value="HIS_KIN"/>
    <property type="match status" value="1"/>
</dbReference>
<evidence type="ECO:0000256" key="1">
    <source>
        <dbReference type="ARBA" id="ARBA00000085"/>
    </source>
</evidence>
<dbReference type="Proteomes" id="UP000737171">
    <property type="component" value="Unassembled WGS sequence"/>
</dbReference>
<keyword evidence="5 7" id="KW-0418">Kinase</keyword>
<dbReference type="InterPro" id="IPR003661">
    <property type="entry name" value="HisK_dim/P_dom"/>
</dbReference>
<dbReference type="InterPro" id="IPR004358">
    <property type="entry name" value="Sig_transdc_His_kin-like_C"/>
</dbReference>